<proteinExistence type="predicted"/>
<organism evidence="1 3">
    <name type="scientific">Candidatus Accumulibacter cognatus</name>
    <dbReference type="NCBI Taxonomy" id="2954383"/>
    <lineage>
        <taxon>Bacteria</taxon>
        <taxon>Pseudomonadati</taxon>
        <taxon>Pseudomonadota</taxon>
        <taxon>Betaproteobacteria</taxon>
        <taxon>Candidatus Accumulibacter</taxon>
    </lineage>
</organism>
<keyword evidence="3" id="KW-1185">Reference proteome</keyword>
<protein>
    <submittedName>
        <fullName evidence="2">SIR2 family protein</fullName>
    </submittedName>
</protein>
<dbReference type="RefSeq" id="WP_034950892.1">
    <property type="nucleotide sequence ID" value="NZ_JDST02000067.1"/>
</dbReference>
<sequence length="285" mass="31264">MSTIPSTDLLDAWQFGLADGRIVPYLGPGVLADVTSLADGRAIPATSGQLILAMNGGRPMAPKLMYEFPRAAMNVELKRGRNAVTRFLDSTYGATRWTRAALHAWLATLRPPYVIDINRDTQLLDSYAGTPHLLILGCARLGGTDYRFKLYVSDGGRYRVISPAEADTALPVLFKPMGAPLPEPSYIASDADYVDYITELMGGFAVPSFVKVRRRGRRYLLLGMRLDRDTERMVLADLIHDAAVEPAGWALIAEPNAKERRFCQRIGIEIVEVDALSLLAEAVPG</sequence>
<evidence type="ECO:0000313" key="4">
    <source>
        <dbReference type="Proteomes" id="UP000509684"/>
    </source>
</evidence>
<evidence type="ECO:0000313" key="2">
    <source>
        <dbReference type="EMBL" id="QLH49751.1"/>
    </source>
</evidence>
<dbReference type="EMBL" id="CP058708">
    <property type="protein sequence ID" value="QLH49751.1"/>
    <property type="molecule type" value="Genomic_DNA"/>
</dbReference>
<dbReference type="EMBL" id="JDST02000067">
    <property type="protein sequence ID" value="KFB75954.1"/>
    <property type="molecule type" value="Genomic_DNA"/>
</dbReference>
<accession>A0A080MFC7</accession>
<evidence type="ECO:0000313" key="3">
    <source>
        <dbReference type="Proteomes" id="UP000021315"/>
    </source>
</evidence>
<reference evidence="1 3" key="1">
    <citation type="submission" date="2014-02" db="EMBL/GenBank/DDBJ databases">
        <title>Expanding our view of genomic diversity in Candidatus Accumulibacter clades.</title>
        <authorList>
            <person name="Skennerton C.T."/>
            <person name="Barr J.J."/>
            <person name="Slater F.R."/>
            <person name="Bond P.L."/>
            <person name="Tyson G.W."/>
        </authorList>
    </citation>
    <scope>NUCLEOTIDE SEQUENCE [LARGE SCALE GENOMIC DNA]</scope>
    <source>
        <strain evidence="3">SK-02</strain>
    </source>
</reference>
<dbReference type="Proteomes" id="UP000509684">
    <property type="component" value="Chromosome"/>
</dbReference>
<reference evidence="2" key="3">
    <citation type="submission" date="2020-06" db="EMBL/GenBank/DDBJ databases">
        <authorList>
            <person name="Arumugam K."/>
            <person name="Besarab I."/>
            <person name="Haryono M."/>
            <person name="Bagci C."/>
            <person name="Beier S."/>
            <person name="Buchfink B."/>
            <person name="Gorska A."/>
            <person name="Qiu G."/>
            <person name="Huson D.H."/>
            <person name="Williams R.B."/>
        </authorList>
    </citation>
    <scope>NUCLEOTIDE SEQUENCE</scope>
    <source>
        <strain evidence="2">SSA1</strain>
    </source>
</reference>
<gene>
    <name evidence="1" type="ORF">AW06_002971</name>
    <name evidence="2" type="ORF">HWD57_08120</name>
</gene>
<dbReference type="AlphaFoldDB" id="A0A080MFC7"/>
<dbReference type="STRING" id="1453999.AW06_002971"/>
<name>A0A080MFC7_9PROT</name>
<reference evidence="2 4" key="2">
    <citation type="journal article" date="2019" name="Microbiome">
        <title>Annotated bacterial chromosomes from frame-shift-corrected long-read metagenomic data.</title>
        <authorList>
            <person name="Arumugam K."/>
            <person name="Bagci C."/>
            <person name="Bessarab I."/>
            <person name="Beier S."/>
            <person name="Buchfink B."/>
            <person name="Gorska A."/>
            <person name="Qiu G."/>
            <person name="Huson D.H."/>
            <person name="Williams R.B.H."/>
        </authorList>
    </citation>
    <scope>NUCLEOTIDE SEQUENCE [LARGE SCALE GENOMIC DNA]</scope>
    <source>
        <strain evidence="2">SSA1</strain>
    </source>
</reference>
<evidence type="ECO:0000313" key="1">
    <source>
        <dbReference type="EMBL" id="KFB75954.1"/>
    </source>
</evidence>
<accession>A0A7D5NBL8</accession>
<dbReference type="Proteomes" id="UP000021315">
    <property type="component" value="Unassembled WGS sequence"/>
</dbReference>
<dbReference type="KEGG" id="acog:HWD57_08120"/>